<comment type="similarity">
    <text evidence="1">Belongs to the ABC transporter superfamily.</text>
</comment>
<feature type="domain" description="ABC transporter" evidence="7">
    <location>
        <begin position="8"/>
        <end position="237"/>
    </location>
</feature>
<keyword evidence="9" id="KW-1185">Reference proteome</keyword>
<comment type="function">
    <text evidence="6">Part of the ABC transporter complex HmuTUV involved in hemin import. Responsible for energy coupling to the transport system.</text>
</comment>
<dbReference type="InterPro" id="IPR003439">
    <property type="entry name" value="ABC_transporter-like_ATP-bd"/>
</dbReference>
<dbReference type="Pfam" id="PF00005">
    <property type="entry name" value="ABC_tran"/>
    <property type="match status" value="1"/>
</dbReference>
<dbReference type="Proteomes" id="UP000294547">
    <property type="component" value="Unassembled WGS sequence"/>
</dbReference>
<organism evidence="8 9">
    <name type="scientific">Oharaeibacter diazotrophicus</name>
    <dbReference type="NCBI Taxonomy" id="1920512"/>
    <lineage>
        <taxon>Bacteria</taxon>
        <taxon>Pseudomonadati</taxon>
        <taxon>Pseudomonadota</taxon>
        <taxon>Alphaproteobacteria</taxon>
        <taxon>Hyphomicrobiales</taxon>
        <taxon>Pleomorphomonadaceae</taxon>
        <taxon>Oharaeibacter</taxon>
    </lineage>
</organism>
<evidence type="ECO:0000313" key="9">
    <source>
        <dbReference type="Proteomes" id="UP000294547"/>
    </source>
</evidence>
<keyword evidence="3" id="KW-0547">Nucleotide-binding</keyword>
<dbReference type="Gene3D" id="3.40.50.300">
    <property type="entry name" value="P-loop containing nucleotide triphosphate hydrolases"/>
    <property type="match status" value="1"/>
</dbReference>
<name>A0A4R6RMQ3_9HYPH</name>
<dbReference type="RefSeq" id="WP_126536096.1">
    <property type="nucleotide sequence ID" value="NZ_BSPM01000008.1"/>
</dbReference>
<dbReference type="SMART" id="SM00382">
    <property type="entry name" value="AAA"/>
    <property type="match status" value="1"/>
</dbReference>
<evidence type="ECO:0000256" key="2">
    <source>
        <dbReference type="ARBA" id="ARBA00022448"/>
    </source>
</evidence>
<keyword evidence="5" id="KW-1278">Translocase</keyword>
<evidence type="ECO:0000256" key="5">
    <source>
        <dbReference type="ARBA" id="ARBA00022967"/>
    </source>
</evidence>
<dbReference type="AlphaFoldDB" id="A0A4R6RMQ3"/>
<accession>A0A4R6RMQ3</accession>
<dbReference type="PROSITE" id="PS50893">
    <property type="entry name" value="ABC_TRANSPORTER_2"/>
    <property type="match status" value="1"/>
</dbReference>
<dbReference type="PROSITE" id="PS00211">
    <property type="entry name" value="ABC_TRANSPORTER_1"/>
    <property type="match status" value="1"/>
</dbReference>
<keyword evidence="2" id="KW-0813">Transport</keyword>
<reference evidence="8 9" key="1">
    <citation type="submission" date="2019-03" db="EMBL/GenBank/DDBJ databases">
        <title>Genomic Encyclopedia of Type Strains, Phase IV (KMG-IV): sequencing the most valuable type-strain genomes for metagenomic binning, comparative biology and taxonomic classification.</title>
        <authorList>
            <person name="Goeker M."/>
        </authorList>
    </citation>
    <scope>NUCLEOTIDE SEQUENCE [LARGE SCALE GENOMIC DNA]</scope>
    <source>
        <strain evidence="8 9">DSM 102969</strain>
    </source>
</reference>
<dbReference type="InterPro" id="IPR027417">
    <property type="entry name" value="P-loop_NTPase"/>
</dbReference>
<sequence>MTAAGPTLTAEAIVVARAGRRVLDGVDLVVEPGRLLVVAGPNGAGKSTLARVLAGLVRPDAGRVRLGDRPLTALKPGALARTVAYLPQGHEVHWPMPVADVVAIGRHPHGDRDERGVVPALLVALELDALADRPVTRLSGGERARVALARALAVEAPILIADEPTAALDPRQQLAIMEHLAGVAAAGAAVVVVMHDLSLAARFADRAAILSRGRVAAAGPAAEVLVPAVLEPVYGVRFAEGEADGVRVLTASCRL</sequence>
<proteinExistence type="inferred from homology"/>
<evidence type="ECO:0000256" key="6">
    <source>
        <dbReference type="ARBA" id="ARBA00037066"/>
    </source>
</evidence>
<dbReference type="InterPro" id="IPR017871">
    <property type="entry name" value="ABC_transporter-like_CS"/>
</dbReference>
<dbReference type="EMBL" id="SNXY01000006">
    <property type="protein sequence ID" value="TDP87066.1"/>
    <property type="molecule type" value="Genomic_DNA"/>
</dbReference>
<dbReference type="GO" id="GO:0016887">
    <property type="term" value="F:ATP hydrolysis activity"/>
    <property type="evidence" value="ECO:0007669"/>
    <property type="project" value="InterPro"/>
</dbReference>
<evidence type="ECO:0000256" key="4">
    <source>
        <dbReference type="ARBA" id="ARBA00022840"/>
    </source>
</evidence>
<dbReference type="PANTHER" id="PTHR42794:SF1">
    <property type="entry name" value="HEMIN IMPORT ATP-BINDING PROTEIN HMUV"/>
    <property type="match status" value="1"/>
</dbReference>
<evidence type="ECO:0000313" key="8">
    <source>
        <dbReference type="EMBL" id="TDP87066.1"/>
    </source>
</evidence>
<keyword evidence="4 8" id="KW-0067">ATP-binding</keyword>
<protein>
    <submittedName>
        <fullName evidence="8">Iron complex transport system ATP-binding protein</fullName>
    </submittedName>
</protein>
<dbReference type="PANTHER" id="PTHR42794">
    <property type="entry name" value="HEMIN IMPORT ATP-BINDING PROTEIN HMUV"/>
    <property type="match status" value="1"/>
</dbReference>
<dbReference type="OrthoDB" id="9805601at2"/>
<dbReference type="GO" id="GO:0005524">
    <property type="term" value="F:ATP binding"/>
    <property type="evidence" value="ECO:0007669"/>
    <property type="project" value="UniProtKB-KW"/>
</dbReference>
<evidence type="ECO:0000256" key="3">
    <source>
        <dbReference type="ARBA" id="ARBA00022741"/>
    </source>
</evidence>
<evidence type="ECO:0000256" key="1">
    <source>
        <dbReference type="ARBA" id="ARBA00005417"/>
    </source>
</evidence>
<evidence type="ECO:0000259" key="7">
    <source>
        <dbReference type="PROSITE" id="PS50893"/>
    </source>
</evidence>
<gene>
    <name evidence="8" type="ORF">EDD54_0951</name>
</gene>
<comment type="caution">
    <text evidence="8">The sequence shown here is derived from an EMBL/GenBank/DDBJ whole genome shotgun (WGS) entry which is preliminary data.</text>
</comment>
<dbReference type="SUPFAM" id="SSF52540">
    <property type="entry name" value="P-loop containing nucleoside triphosphate hydrolases"/>
    <property type="match status" value="1"/>
</dbReference>
<dbReference type="InterPro" id="IPR003593">
    <property type="entry name" value="AAA+_ATPase"/>
</dbReference>